<comment type="subcellular location">
    <subcellularLocation>
        <location evidence="1">Membrane</location>
        <topology evidence="1">Multi-pass membrane protein</topology>
    </subcellularLocation>
</comment>
<evidence type="ECO:0000256" key="8">
    <source>
        <dbReference type="SAM" id="Phobius"/>
    </source>
</evidence>
<feature type="transmembrane region" description="Helical" evidence="8">
    <location>
        <begin position="236"/>
        <end position="259"/>
    </location>
</feature>
<dbReference type="InterPro" id="IPR017475">
    <property type="entry name" value="EPS_sugar_tfrase"/>
</dbReference>
<evidence type="ECO:0000256" key="6">
    <source>
        <dbReference type="ARBA" id="ARBA00023136"/>
    </source>
</evidence>
<evidence type="ECO:0000313" key="11">
    <source>
        <dbReference type="Proteomes" id="UP001242480"/>
    </source>
</evidence>
<dbReference type="PANTHER" id="PTHR30576:SF21">
    <property type="entry name" value="UDP-GLUCOSE:UNDECAPRENYL-PHOSPHATE GLUCOSE-1-PHOSPHATE TRANSFERASE"/>
    <property type="match status" value="1"/>
</dbReference>
<evidence type="ECO:0000256" key="4">
    <source>
        <dbReference type="ARBA" id="ARBA00022692"/>
    </source>
</evidence>
<dbReference type="NCBIfam" id="TIGR03025">
    <property type="entry name" value="EPS_sugtrans"/>
    <property type="match status" value="1"/>
</dbReference>
<keyword evidence="5 8" id="KW-1133">Transmembrane helix</keyword>
<keyword evidence="6 8" id="KW-0472">Membrane</keyword>
<evidence type="ECO:0000256" key="2">
    <source>
        <dbReference type="ARBA" id="ARBA00006464"/>
    </source>
</evidence>
<reference evidence="10 11" key="1">
    <citation type="submission" date="2023-07" db="EMBL/GenBank/DDBJ databases">
        <title>Genomic Encyclopedia of Type Strains, Phase IV (KMG-IV): sequencing the most valuable type-strain genomes for metagenomic binning, comparative biology and taxonomic classification.</title>
        <authorList>
            <person name="Goeker M."/>
        </authorList>
    </citation>
    <scope>NUCLEOTIDE SEQUENCE [LARGE SCALE GENOMIC DNA]</scope>
    <source>
        <strain evidence="10 11">DSM 19619</strain>
    </source>
</reference>
<comment type="caution">
    <text evidence="10">The sequence shown here is derived from an EMBL/GenBank/DDBJ whole genome shotgun (WGS) entry which is preliminary data.</text>
</comment>
<gene>
    <name evidence="10" type="ORF">QO011_001298</name>
</gene>
<dbReference type="EMBL" id="JAUSVX010000002">
    <property type="protein sequence ID" value="MDQ0468298.1"/>
    <property type="molecule type" value="Genomic_DNA"/>
</dbReference>
<feature type="transmembrane region" description="Helical" evidence="8">
    <location>
        <begin position="30"/>
        <end position="50"/>
    </location>
</feature>
<organism evidence="10 11">
    <name type="scientific">Labrys wisconsinensis</name>
    <dbReference type="NCBI Taxonomy" id="425677"/>
    <lineage>
        <taxon>Bacteria</taxon>
        <taxon>Pseudomonadati</taxon>
        <taxon>Pseudomonadota</taxon>
        <taxon>Alphaproteobacteria</taxon>
        <taxon>Hyphomicrobiales</taxon>
        <taxon>Xanthobacteraceae</taxon>
        <taxon>Labrys</taxon>
    </lineage>
</organism>
<accession>A0ABU0J4E3</accession>
<comment type="similarity">
    <text evidence="2">Belongs to the bacterial sugar transferase family.</text>
</comment>
<dbReference type="PANTHER" id="PTHR30576">
    <property type="entry name" value="COLANIC BIOSYNTHESIS UDP-GLUCOSE LIPID CARRIER TRANSFERASE"/>
    <property type="match status" value="1"/>
</dbReference>
<protein>
    <submittedName>
        <fullName evidence="10">Undecaprenyl-phosphate glucose phosphotransferase</fullName>
    </submittedName>
</protein>
<evidence type="ECO:0000313" key="10">
    <source>
        <dbReference type="EMBL" id="MDQ0468298.1"/>
    </source>
</evidence>
<keyword evidence="11" id="KW-1185">Reference proteome</keyword>
<keyword evidence="7" id="KW-0270">Exopolysaccharide synthesis</keyword>
<keyword evidence="4 8" id="KW-0812">Transmembrane</keyword>
<dbReference type="Proteomes" id="UP001242480">
    <property type="component" value="Unassembled WGS sequence"/>
</dbReference>
<sequence length="419" mass="46082">MSTASGGMVFLVLLLQGRYQLHNIVLRRIQLISFLQAWGICILLALWAAFLTKTSATFSRGAMSLAFGPGFLLALGCRMAVVEGIRRLFLERRLTLASAFLIYAGDAEDKVEAAGALAANGIAITGLHQLDTVAVARGDVELAAIEAAQAAQQTLLAERYDTIYLAVPWVEGAVLARLLPALSRLPLPVLLLPDGATRAFIAGRRVELAGTTAFEVVRPPLSVSEQAAKRMIDVTLASVGLILLLPLLVLVALGVWVSSGRPILFRQMRRGFGGRTFGILKFRTMRVLENGAEVRQAERNDPRVTPFGALLRRSSLDELPQLWNVLRGDMSLVGPRPHALAHDNHYDALISTYAIRQHVKPGITGWAQVNGHRGETREVGAMEKRVEHDLWYISHFTLWLDIRILLRTAILAFFDKKAY</sequence>
<keyword evidence="3" id="KW-0808">Transferase</keyword>
<dbReference type="InterPro" id="IPR003362">
    <property type="entry name" value="Bact_transf"/>
</dbReference>
<feature type="domain" description="Bacterial sugar transferase" evidence="9">
    <location>
        <begin position="229"/>
        <end position="411"/>
    </location>
</feature>
<dbReference type="Pfam" id="PF02397">
    <property type="entry name" value="Bac_transf"/>
    <property type="match status" value="1"/>
</dbReference>
<evidence type="ECO:0000256" key="1">
    <source>
        <dbReference type="ARBA" id="ARBA00004141"/>
    </source>
</evidence>
<feature type="transmembrane region" description="Helical" evidence="8">
    <location>
        <begin position="62"/>
        <end position="81"/>
    </location>
</feature>
<evidence type="ECO:0000259" key="9">
    <source>
        <dbReference type="Pfam" id="PF02397"/>
    </source>
</evidence>
<name>A0ABU0J4E3_9HYPH</name>
<evidence type="ECO:0000256" key="3">
    <source>
        <dbReference type="ARBA" id="ARBA00022679"/>
    </source>
</evidence>
<evidence type="ECO:0000256" key="5">
    <source>
        <dbReference type="ARBA" id="ARBA00022989"/>
    </source>
</evidence>
<proteinExistence type="inferred from homology"/>
<evidence type="ECO:0000256" key="7">
    <source>
        <dbReference type="ARBA" id="ARBA00023169"/>
    </source>
</evidence>